<evidence type="ECO:0000313" key="1">
    <source>
        <dbReference type="EMBL" id="CAA9429182.1"/>
    </source>
</evidence>
<dbReference type="AlphaFoldDB" id="A0A6J4Q0Y3"/>
<accession>A0A6J4Q0Y3</accession>
<organism evidence="1">
    <name type="scientific">uncultured Rubrobacteraceae bacterium</name>
    <dbReference type="NCBI Taxonomy" id="349277"/>
    <lineage>
        <taxon>Bacteria</taxon>
        <taxon>Bacillati</taxon>
        <taxon>Actinomycetota</taxon>
        <taxon>Rubrobacteria</taxon>
        <taxon>Rubrobacterales</taxon>
        <taxon>Rubrobacteraceae</taxon>
        <taxon>environmental samples</taxon>
    </lineage>
</organism>
<protein>
    <submittedName>
        <fullName evidence="1">Uncharacterized protein</fullName>
    </submittedName>
</protein>
<dbReference type="EMBL" id="CADCVD010000021">
    <property type="protein sequence ID" value="CAA9429182.1"/>
    <property type="molecule type" value="Genomic_DNA"/>
</dbReference>
<reference evidence="1" key="1">
    <citation type="submission" date="2020-02" db="EMBL/GenBank/DDBJ databases">
        <authorList>
            <person name="Meier V. D."/>
        </authorList>
    </citation>
    <scope>NUCLEOTIDE SEQUENCE</scope>
    <source>
        <strain evidence="1">AVDCRST_MAG37</strain>
    </source>
</reference>
<name>A0A6J4Q0Y3_9ACTN</name>
<sequence length="49" mass="5626">MPGPESATELNDNYASRDRSYSVFCLCRLEHMFELLRLSMILYRPSVGG</sequence>
<gene>
    <name evidence="1" type="ORF">AVDCRST_MAG37-467</name>
</gene>
<proteinExistence type="predicted"/>